<keyword evidence="1" id="KW-0808">Transferase</keyword>
<sequence>MGRQQYLISKSILNAIFRSPEKPSDRPPTILARILAFFSIFYLALSRYRAELFKKLRDEVWGIDENEYRESFRSARKRDGLVAIGDLGYSGSTFFTTPNSKYLLKSLPRGFEQDFFKERLLPSYSTHMVQYPNSLLVRITDLLYAQLRSLGPMLGTAPSHHIVMENILYGKSSLPTPQQKEWETYDLKPIDYFYPERDIAGGALAPSSVKERLVDRFDDKVRVSIDEKEDLVAMLAQDTGVLRDANAVDYSLFLVRYPYHGLTRERVPAPPGRGSPWREGVVSRDGKWVYRAVLLDFFWVKDALQAKALTGLVKSWNFFQRGKGHGPMSITTTATEYRERFLRMVEGIVEAEG</sequence>
<dbReference type="SMART" id="SM00330">
    <property type="entry name" value="PIPKc"/>
    <property type="match status" value="1"/>
</dbReference>
<keyword evidence="1" id="KW-0067">ATP-binding</keyword>
<proteinExistence type="predicted"/>
<dbReference type="PANTHER" id="PTHR23086">
    <property type="entry name" value="PHOSPHATIDYLINOSITOL-4-PHOSPHATE 5-KINASE"/>
    <property type="match status" value="1"/>
</dbReference>
<dbReference type="Pfam" id="PF01504">
    <property type="entry name" value="PIP5K"/>
    <property type="match status" value="1"/>
</dbReference>
<dbReference type="InterPro" id="IPR002498">
    <property type="entry name" value="PInositol-4-P-4/5-kinase_core"/>
</dbReference>
<feature type="domain" description="PIPK" evidence="2">
    <location>
        <begin position="1"/>
        <end position="349"/>
    </location>
</feature>
<dbReference type="EMBL" id="KV748654">
    <property type="protein sequence ID" value="OCL13922.1"/>
    <property type="molecule type" value="Genomic_DNA"/>
</dbReference>
<accession>A0A8E2JYL3</accession>
<dbReference type="OrthoDB" id="70770at2759"/>
<dbReference type="PANTHER" id="PTHR23086:SF126">
    <property type="entry name" value="PIPK DOMAIN-CONTAINING PROTEIN"/>
    <property type="match status" value="1"/>
</dbReference>
<dbReference type="InterPro" id="IPR027484">
    <property type="entry name" value="PInositol-4-P-5-kinase_N"/>
</dbReference>
<dbReference type="AlphaFoldDB" id="A0A8E2JYL3"/>
<reference evidence="3 4" key="1">
    <citation type="journal article" date="2016" name="Nat. Commun.">
        <title>Ectomycorrhizal ecology is imprinted in the genome of the dominant symbiotic fungus Cenococcum geophilum.</title>
        <authorList>
            <consortium name="DOE Joint Genome Institute"/>
            <person name="Peter M."/>
            <person name="Kohler A."/>
            <person name="Ohm R.A."/>
            <person name="Kuo A."/>
            <person name="Krutzmann J."/>
            <person name="Morin E."/>
            <person name="Arend M."/>
            <person name="Barry K.W."/>
            <person name="Binder M."/>
            <person name="Choi C."/>
            <person name="Clum A."/>
            <person name="Copeland A."/>
            <person name="Grisel N."/>
            <person name="Haridas S."/>
            <person name="Kipfer T."/>
            <person name="LaButti K."/>
            <person name="Lindquist E."/>
            <person name="Lipzen A."/>
            <person name="Maire R."/>
            <person name="Meier B."/>
            <person name="Mihaltcheva S."/>
            <person name="Molinier V."/>
            <person name="Murat C."/>
            <person name="Poggeler S."/>
            <person name="Quandt C.A."/>
            <person name="Sperisen C."/>
            <person name="Tritt A."/>
            <person name="Tisserant E."/>
            <person name="Crous P.W."/>
            <person name="Henrissat B."/>
            <person name="Nehls U."/>
            <person name="Egli S."/>
            <person name="Spatafora J.W."/>
            <person name="Grigoriev I.V."/>
            <person name="Martin F.M."/>
        </authorList>
    </citation>
    <scope>NUCLEOTIDE SEQUENCE [LARGE SCALE GENOMIC DNA]</scope>
    <source>
        <strain evidence="3 4">CBS 207.34</strain>
    </source>
</reference>
<dbReference type="Gene3D" id="3.30.800.10">
    <property type="entry name" value="Phosphatidylinositol Phosphate Kinase II Beta"/>
    <property type="match status" value="1"/>
</dbReference>
<dbReference type="InterPro" id="IPR023610">
    <property type="entry name" value="PInositol-4/5-P-5/4-kinase"/>
</dbReference>
<keyword evidence="1" id="KW-0418">Kinase</keyword>
<dbReference type="SUPFAM" id="SSF56104">
    <property type="entry name" value="SAICAR synthase-like"/>
    <property type="match status" value="1"/>
</dbReference>
<evidence type="ECO:0000313" key="3">
    <source>
        <dbReference type="EMBL" id="OCL13922.1"/>
    </source>
</evidence>
<name>A0A8E2JYL3_9PEZI</name>
<dbReference type="Proteomes" id="UP000250140">
    <property type="component" value="Unassembled WGS sequence"/>
</dbReference>
<gene>
    <name evidence="3" type="ORF">AOQ84DRAFT_282135</name>
</gene>
<keyword evidence="1" id="KW-0547">Nucleotide-binding</keyword>
<dbReference type="Gene3D" id="3.30.810.10">
    <property type="entry name" value="2-Layer Sandwich"/>
    <property type="match status" value="1"/>
</dbReference>
<dbReference type="InterPro" id="IPR027483">
    <property type="entry name" value="PInositol-4-P-4/5-kinase_C_sf"/>
</dbReference>
<dbReference type="PROSITE" id="PS51455">
    <property type="entry name" value="PIPK"/>
    <property type="match status" value="1"/>
</dbReference>
<dbReference type="GO" id="GO:0016308">
    <property type="term" value="F:1-phosphatidylinositol-4-phosphate 5-kinase activity"/>
    <property type="evidence" value="ECO:0007669"/>
    <property type="project" value="TreeGrafter"/>
</dbReference>
<evidence type="ECO:0000259" key="2">
    <source>
        <dbReference type="PROSITE" id="PS51455"/>
    </source>
</evidence>
<keyword evidence="4" id="KW-1185">Reference proteome</keyword>
<organism evidence="3 4">
    <name type="scientific">Glonium stellatum</name>
    <dbReference type="NCBI Taxonomy" id="574774"/>
    <lineage>
        <taxon>Eukaryota</taxon>
        <taxon>Fungi</taxon>
        <taxon>Dikarya</taxon>
        <taxon>Ascomycota</taxon>
        <taxon>Pezizomycotina</taxon>
        <taxon>Dothideomycetes</taxon>
        <taxon>Pleosporomycetidae</taxon>
        <taxon>Gloniales</taxon>
        <taxon>Gloniaceae</taxon>
        <taxon>Glonium</taxon>
    </lineage>
</organism>
<dbReference type="GO" id="GO:0046854">
    <property type="term" value="P:phosphatidylinositol phosphate biosynthetic process"/>
    <property type="evidence" value="ECO:0007669"/>
    <property type="project" value="TreeGrafter"/>
</dbReference>
<dbReference type="GO" id="GO:0005886">
    <property type="term" value="C:plasma membrane"/>
    <property type="evidence" value="ECO:0007669"/>
    <property type="project" value="TreeGrafter"/>
</dbReference>
<evidence type="ECO:0000256" key="1">
    <source>
        <dbReference type="PROSITE-ProRule" id="PRU00781"/>
    </source>
</evidence>
<evidence type="ECO:0000313" key="4">
    <source>
        <dbReference type="Proteomes" id="UP000250140"/>
    </source>
</evidence>
<dbReference type="GO" id="GO:0005524">
    <property type="term" value="F:ATP binding"/>
    <property type="evidence" value="ECO:0007669"/>
    <property type="project" value="UniProtKB-UniRule"/>
</dbReference>
<protein>
    <submittedName>
        <fullName evidence="3">SAICAR synthase-like protein</fullName>
    </submittedName>
</protein>